<evidence type="ECO:0000313" key="2">
    <source>
        <dbReference type="RefSeq" id="XP_009799142.1"/>
    </source>
</evidence>
<dbReference type="eggNOG" id="KOG1075">
    <property type="taxonomic scope" value="Eukaryota"/>
</dbReference>
<dbReference type="Proteomes" id="UP000189701">
    <property type="component" value="Unplaced"/>
</dbReference>
<dbReference type="AlphaFoldDB" id="A0A1U7Y4V1"/>
<proteinExistence type="predicted"/>
<dbReference type="RefSeq" id="XP_009799142.1">
    <property type="nucleotide sequence ID" value="XM_009800840.1"/>
</dbReference>
<organism evidence="1 2">
    <name type="scientific">Nicotiana sylvestris</name>
    <name type="common">Wood tobacco</name>
    <name type="synonym">South American tobacco</name>
    <dbReference type="NCBI Taxonomy" id="4096"/>
    <lineage>
        <taxon>Eukaryota</taxon>
        <taxon>Viridiplantae</taxon>
        <taxon>Streptophyta</taxon>
        <taxon>Embryophyta</taxon>
        <taxon>Tracheophyta</taxon>
        <taxon>Spermatophyta</taxon>
        <taxon>Magnoliopsida</taxon>
        <taxon>eudicotyledons</taxon>
        <taxon>Gunneridae</taxon>
        <taxon>Pentapetalae</taxon>
        <taxon>asterids</taxon>
        <taxon>lamiids</taxon>
        <taxon>Solanales</taxon>
        <taxon>Solanaceae</taxon>
        <taxon>Nicotianoideae</taxon>
        <taxon>Nicotianeae</taxon>
        <taxon>Nicotiana</taxon>
    </lineage>
</organism>
<accession>A0A1U7Y4V1</accession>
<gene>
    <name evidence="2" type="primary">LOC104245256</name>
</gene>
<dbReference type="STRING" id="4096.A0A1U7Y4V1"/>
<dbReference type="PANTHER" id="PTHR33116:SF66">
    <property type="entry name" value="REVERSE TRANSCRIPTASE ZINC-BINDING DOMAIN-CONTAINING PROTEIN"/>
    <property type="match status" value="1"/>
</dbReference>
<evidence type="ECO:0000313" key="1">
    <source>
        <dbReference type="Proteomes" id="UP000189701"/>
    </source>
</evidence>
<protein>
    <submittedName>
        <fullName evidence="2">Uncharacterized protein LOC104245256</fullName>
    </submittedName>
</protein>
<name>A0A1U7Y4V1_NICSY</name>
<dbReference type="PANTHER" id="PTHR33116">
    <property type="entry name" value="REVERSE TRANSCRIPTASE ZINC-BINDING DOMAIN-CONTAINING PROTEIN-RELATED-RELATED"/>
    <property type="match status" value="1"/>
</dbReference>
<keyword evidence="1" id="KW-1185">Reference proteome</keyword>
<dbReference type="OrthoDB" id="1259371at2759"/>
<sequence length="394" mass="45597">MENVWKKLKTLKPLFKRLNADEYKGITKRIEDARSDLVTVQEKMQSQYSDSLLEQEKQTLQQLEKWSLIEEKRSHRKQILKLITEDERKVNSQNNIKEECIRFYKNLMGTSTNTLPAINKEIIKNGPKITHEQQLNLIAEVTEHEVYKGLCAIQEDKAPRVDGYNSCFFKKAWPILKQEIVQAVQKFFITGRMYKEWIFLEQVMIELGFPSKFQKWVLACMKTVTYSIIINGEPTEPFQVAKGLRQRDSMSPFLFAIAMEYWSRGLNGLKKEREFKYHPKCAKLGITHLSFADDLLLFARASGLKANQETSSIFFGGVDQLANEEIVHKFGYSRGTLPVKYLEVPLTTKKMSIAQWQPLIEKMVAVISSWTAKKLSYAGRIQLVQSVAFGIQAY</sequence>
<reference evidence="2" key="2">
    <citation type="submission" date="2025-08" db="UniProtKB">
        <authorList>
            <consortium name="RefSeq"/>
        </authorList>
    </citation>
    <scope>IDENTIFICATION</scope>
    <source>
        <tissue evidence="2">Leaf</tissue>
    </source>
</reference>
<reference evidence="1" key="1">
    <citation type="journal article" date="2013" name="Genome Biol.">
        <title>Reference genomes and transcriptomes of Nicotiana sylvestris and Nicotiana tomentosiformis.</title>
        <authorList>
            <person name="Sierro N."/>
            <person name="Battey J.N."/>
            <person name="Ouadi S."/>
            <person name="Bovet L."/>
            <person name="Goepfert S."/>
            <person name="Bakaher N."/>
            <person name="Peitsch M.C."/>
            <person name="Ivanov N.V."/>
        </authorList>
    </citation>
    <scope>NUCLEOTIDE SEQUENCE [LARGE SCALE GENOMIC DNA]</scope>
</reference>